<evidence type="ECO:0000256" key="1">
    <source>
        <dbReference type="SAM" id="MobiDB-lite"/>
    </source>
</evidence>
<feature type="signal peptide" evidence="2">
    <location>
        <begin position="1"/>
        <end position="27"/>
    </location>
</feature>
<feature type="region of interest" description="Disordered" evidence="1">
    <location>
        <begin position="202"/>
        <end position="222"/>
    </location>
</feature>
<dbReference type="OrthoDB" id="54091at2759"/>
<dbReference type="KEGG" id="fcy:FRACYDRAFT_247899"/>
<keyword evidence="2" id="KW-0732">Signal</keyword>
<proteinExistence type="predicted"/>
<dbReference type="Proteomes" id="UP000095751">
    <property type="component" value="Unassembled WGS sequence"/>
</dbReference>
<dbReference type="InParanoid" id="A0A1E7EV05"/>
<sequence>MNSSPTLCLIVSIALIFASTMLSTTFAFSNNNSRMGATIITNNPSQQRSRSSSSSALHILPSDIADVASLVSMKYDIKNGAFGMMKKASSSAVAAVNPDVEAQLLSDASYFVMDAPTFIPKLKISKLRMRYAQVLGRLMIIGISFLPQHGFHTEEIAVQLFLLSVNMRPVLRSVALLRCIASSDCVEECSLELEDLQSSFYIDTDLPSPSPSPSPSSLPLTR</sequence>
<name>A0A1E7EV05_9STRA</name>
<keyword evidence="4" id="KW-1185">Reference proteome</keyword>
<accession>A0A1E7EV05</accession>
<feature type="chain" id="PRO_5009192367" evidence="2">
    <location>
        <begin position="28"/>
        <end position="222"/>
    </location>
</feature>
<evidence type="ECO:0000313" key="3">
    <source>
        <dbReference type="EMBL" id="OEU09644.1"/>
    </source>
</evidence>
<evidence type="ECO:0000256" key="2">
    <source>
        <dbReference type="SAM" id="SignalP"/>
    </source>
</evidence>
<dbReference type="AlphaFoldDB" id="A0A1E7EV05"/>
<protein>
    <submittedName>
        <fullName evidence="3">Uncharacterized protein</fullName>
    </submittedName>
</protein>
<gene>
    <name evidence="3" type="ORF">FRACYDRAFT_247899</name>
</gene>
<evidence type="ECO:0000313" key="4">
    <source>
        <dbReference type="Proteomes" id="UP000095751"/>
    </source>
</evidence>
<dbReference type="EMBL" id="KV784374">
    <property type="protein sequence ID" value="OEU09644.1"/>
    <property type="molecule type" value="Genomic_DNA"/>
</dbReference>
<organism evidence="3 4">
    <name type="scientific">Fragilariopsis cylindrus CCMP1102</name>
    <dbReference type="NCBI Taxonomy" id="635003"/>
    <lineage>
        <taxon>Eukaryota</taxon>
        <taxon>Sar</taxon>
        <taxon>Stramenopiles</taxon>
        <taxon>Ochrophyta</taxon>
        <taxon>Bacillariophyta</taxon>
        <taxon>Bacillariophyceae</taxon>
        <taxon>Bacillariophycidae</taxon>
        <taxon>Bacillariales</taxon>
        <taxon>Bacillariaceae</taxon>
        <taxon>Fragilariopsis</taxon>
    </lineage>
</organism>
<reference evidence="3 4" key="1">
    <citation type="submission" date="2016-09" db="EMBL/GenBank/DDBJ databases">
        <title>Extensive genetic diversity and differential bi-allelic expression allows diatom success in the polar Southern Ocean.</title>
        <authorList>
            <consortium name="DOE Joint Genome Institute"/>
            <person name="Mock T."/>
            <person name="Otillar R.P."/>
            <person name="Strauss J."/>
            <person name="Dupont C."/>
            <person name="Frickenhaus S."/>
            <person name="Maumus F."/>
            <person name="Mcmullan M."/>
            <person name="Sanges R."/>
            <person name="Schmutz J."/>
            <person name="Toseland A."/>
            <person name="Valas R."/>
            <person name="Veluchamy A."/>
            <person name="Ward B.J."/>
            <person name="Allen A."/>
            <person name="Barry K."/>
            <person name="Falciatore A."/>
            <person name="Ferrante M."/>
            <person name="Fortunato A.E."/>
            <person name="Gloeckner G."/>
            <person name="Gruber A."/>
            <person name="Hipkin R."/>
            <person name="Janech M."/>
            <person name="Kroth P."/>
            <person name="Leese F."/>
            <person name="Lindquist E."/>
            <person name="Lyon B.R."/>
            <person name="Martin J."/>
            <person name="Mayer C."/>
            <person name="Parker M."/>
            <person name="Quesneville H."/>
            <person name="Raymond J."/>
            <person name="Uhlig C."/>
            <person name="Valentin K.U."/>
            <person name="Worden A.Z."/>
            <person name="Armbrust E.V."/>
            <person name="Bowler C."/>
            <person name="Green B."/>
            <person name="Moulton V."/>
            <person name="Van Oosterhout C."/>
            <person name="Grigoriev I."/>
        </authorList>
    </citation>
    <scope>NUCLEOTIDE SEQUENCE [LARGE SCALE GENOMIC DNA]</scope>
    <source>
        <strain evidence="3 4">CCMP1102</strain>
    </source>
</reference>